<evidence type="ECO:0000256" key="1">
    <source>
        <dbReference type="SAM" id="SignalP"/>
    </source>
</evidence>
<dbReference type="EMBL" id="SGSU01000006">
    <property type="protein sequence ID" value="RZG67764.1"/>
    <property type="molecule type" value="Genomic_DNA"/>
</dbReference>
<reference evidence="6 7" key="1">
    <citation type="submission" date="2019-02" db="EMBL/GenBank/DDBJ databases">
        <title>The Batch Genome Submission of Acinetobacter spp. strains.</title>
        <authorList>
            <person name="Qin J."/>
            <person name="Hu Y."/>
            <person name="Ye H."/>
            <person name="Wei L."/>
            <person name="Feng Y."/>
            <person name="Zong Z."/>
        </authorList>
    </citation>
    <scope>NUCLEOTIDE SEQUENCE [LARGE SCALE GENOMIC DNA]</scope>
    <source>
        <strain evidence="6 7">WCHABo060081</strain>
    </source>
</reference>
<dbReference type="Pfam" id="PF25222">
    <property type="entry name" value="DUF7840"/>
    <property type="match status" value="1"/>
</dbReference>
<evidence type="ECO:0000259" key="4">
    <source>
        <dbReference type="Pfam" id="PF25224"/>
    </source>
</evidence>
<dbReference type="STRING" id="202951.GCA_001485025_02244"/>
<dbReference type="InterPro" id="IPR057162">
    <property type="entry name" value="DUF7840"/>
</dbReference>
<dbReference type="InterPro" id="IPR057164">
    <property type="entry name" value="DUF7842"/>
</dbReference>
<dbReference type="Pfam" id="PF25224">
    <property type="entry name" value="DUF7842"/>
    <property type="match status" value="1"/>
</dbReference>
<protein>
    <submittedName>
        <fullName evidence="6">DUF4105 domain-containing protein</fullName>
    </submittedName>
</protein>
<keyword evidence="1" id="KW-0732">Signal</keyword>
<feature type="domain" description="DUF7840" evidence="3">
    <location>
        <begin position="404"/>
        <end position="631"/>
    </location>
</feature>
<evidence type="ECO:0000259" key="2">
    <source>
        <dbReference type="Pfam" id="PF13387"/>
    </source>
</evidence>
<evidence type="ECO:0000313" key="7">
    <source>
        <dbReference type="Proteomes" id="UP000293483"/>
    </source>
</evidence>
<sequence length="632" mass="72523">MKLFALCCAFAVSGVTFAQSPSNEIPAHAQEYVQQAEQQRLADKIIWHRLMYADQHGNSEVTYSGYFFSQDGQHNLHSELSANIQALFQAALPNQSIRCRFPARSQWLMEQLNIQSAQLPAVQCPELDDWFGKINPYKATLIYATDFMGNPSSMFGHTLLRIDPKDQKQLNLVSYAINYAATVTNADGWSFAWKGLTGQYPGEYSLMPYYRKVKEYGDFESRDLWEYELNLSEAETQFLVKHIWEMQKVTFPYYFVSDNCAYRLLGLLDTVRPELDLKNQFKVAAVPIETIRSVERQGLVADTVYRPALETQLLAQARQHGRILAQKSHQLAFTAPQHMQAQLSAYSETERAKILEMAYDDLYLYLTSRKVEGKFARPRLRQLLVLRSEIPAEKQRTDAPRPNTDPVQGHHARNFQLKAGEVQGDSFVELGHRQAYHDLMDPQGGFRTGTQLMFWDGAVQYRQDTLKLEHFDFLSVNSYNPITPFKTPLSWGFNFGWQQEALGAHGQFSETQQHGVANLSVQAGFSRANSGRRHLCYAQMQVHFQGSKALDDGWRAGAGPALGCQNIWSDNINSLVQVELPFWQDQNQWNIRLNSQIQYALNAQNALRLGWEFQQQHGFDWDKASFEFIHFF</sequence>
<feature type="signal peptide" evidence="1">
    <location>
        <begin position="1"/>
        <end position="18"/>
    </location>
</feature>
<dbReference type="AlphaFoldDB" id="A0A4Q7AW47"/>
<organism evidence="6 7">
    <name type="scientific">Acinetobacter bouvetii</name>
    <dbReference type="NCBI Taxonomy" id="202951"/>
    <lineage>
        <taxon>Bacteria</taxon>
        <taxon>Pseudomonadati</taxon>
        <taxon>Pseudomonadota</taxon>
        <taxon>Gammaproteobacteria</taxon>
        <taxon>Moraxellales</taxon>
        <taxon>Moraxellaceae</taxon>
        <taxon>Acinetobacter</taxon>
    </lineage>
</organism>
<evidence type="ECO:0000259" key="3">
    <source>
        <dbReference type="Pfam" id="PF25222"/>
    </source>
</evidence>
<evidence type="ECO:0000313" key="6">
    <source>
        <dbReference type="EMBL" id="RZG67764.1"/>
    </source>
</evidence>
<dbReference type="RefSeq" id="WP_130145078.1">
    <property type="nucleotide sequence ID" value="NZ_SGSU01000006.1"/>
</dbReference>
<comment type="caution">
    <text evidence="6">The sequence shown here is derived from an EMBL/GenBank/DDBJ whole genome shotgun (WGS) entry which is preliminary data.</text>
</comment>
<evidence type="ECO:0000259" key="5">
    <source>
        <dbReference type="Pfam" id="PF25225"/>
    </source>
</evidence>
<dbReference type="Pfam" id="PF13387">
    <property type="entry name" value="Lnb_N"/>
    <property type="match status" value="1"/>
</dbReference>
<feature type="domain" description="DUF7842" evidence="4">
    <location>
        <begin position="303"/>
        <end position="397"/>
    </location>
</feature>
<proteinExistence type="predicted"/>
<feature type="chain" id="PRO_5020679307" evidence="1">
    <location>
        <begin position="19"/>
        <end position="632"/>
    </location>
</feature>
<dbReference type="Proteomes" id="UP000293483">
    <property type="component" value="Unassembled WGS sequence"/>
</dbReference>
<gene>
    <name evidence="6" type="ORF">EXE25_07340</name>
</gene>
<dbReference type="InterPro" id="IPR057165">
    <property type="entry name" value="DUF7843"/>
</dbReference>
<feature type="domain" description="Lnb N-terminal periplasmic" evidence="2">
    <location>
        <begin position="127"/>
        <end position="296"/>
    </location>
</feature>
<dbReference type="InterPro" id="IPR025178">
    <property type="entry name" value="Lnb_N"/>
</dbReference>
<accession>A0A4Q7AW47</accession>
<dbReference type="Pfam" id="PF25225">
    <property type="entry name" value="DUF7843"/>
    <property type="match status" value="1"/>
</dbReference>
<name>A0A4Q7AW47_9GAMM</name>
<feature type="domain" description="DUF7843" evidence="5">
    <location>
        <begin position="39"/>
        <end position="111"/>
    </location>
</feature>